<dbReference type="PANTHER" id="PTHR45749:SF37">
    <property type="entry name" value="OS05G0311600 PROTEIN"/>
    <property type="match status" value="1"/>
</dbReference>
<dbReference type="Proteomes" id="UP001356427">
    <property type="component" value="Unassembled WGS sequence"/>
</dbReference>
<organism evidence="2 3">
    <name type="scientific">Coregonus suidteri</name>
    <dbReference type="NCBI Taxonomy" id="861788"/>
    <lineage>
        <taxon>Eukaryota</taxon>
        <taxon>Metazoa</taxon>
        <taxon>Chordata</taxon>
        <taxon>Craniata</taxon>
        <taxon>Vertebrata</taxon>
        <taxon>Euteleostomi</taxon>
        <taxon>Actinopterygii</taxon>
        <taxon>Neopterygii</taxon>
        <taxon>Teleostei</taxon>
        <taxon>Protacanthopterygii</taxon>
        <taxon>Salmoniformes</taxon>
        <taxon>Salmonidae</taxon>
        <taxon>Coregoninae</taxon>
        <taxon>Coregonus</taxon>
    </lineage>
</organism>
<reference evidence="2 3" key="1">
    <citation type="submission" date="2021-04" db="EMBL/GenBank/DDBJ databases">
        <authorList>
            <person name="De Guttry C."/>
            <person name="Zahm M."/>
            <person name="Klopp C."/>
            <person name="Cabau C."/>
            <person name="Louis A."/>
            <person name="Berthelot C."/>
            <person name="Parey E."/>
            <person name="Roest Crollius H."/>
            <person name="Montfort J."/>
            <person name="Robinson-Rechavi M."/>
            <person name="Bucao C."/>
            <person name="Bouchez O."/>
            <person name="Gislard M."/>
            <person name="Lluch J."/>
            <person name="Milhes M."/>
            <person name="Lampietro C."/>
            <person name="Lopez Roques C."/>
            <person name="Donnadieu C."/>
            <person name="Braasch I."/>
            <person name="Desvignes T."/>
            <person name="Postlethwait J."/>
            <person name="Bobe J."/>
            <person name="Wedekind C."/>
            <person name="Guiguen Y."/>
        </authorList>
    </citation>
    <scope>NUCLEOTIDE SEQUENCE [LARGE SCALE GENOMIC DNA]</scope>
    <source>
        <strain evidence="2">Cs_M1</strain>
        <tissue evidence="2">Blood</tissue>
    </source>
</reference>
<evidence type="ECO:0000313" key="3">
    <source>
        <dbReference type="Proteomes" id="UP001356427"/>
    </source>
</evidence>
<dbReference type="PANTHER" id="PTHR45749">
    <property type="match status" value="1"/>
</dbReference>
<gene>
    <name evidence="2" type="ORF">J4Q44_G00110100</name>
</gene>
<feature type="domain" description="DUF4371" evidence="1">
    <location>
        <begin position="65"/>
        <end position="267"/>
    </location>
</feature>
<comment type="caution">
    <text evidence="2">The sequence shown here is derived from an EMBL/GenBank/DDBJ whole genome shotgun (WGS) entry which is preliminary data.</text>
</comment>
<feature type="non-terminal residue" evidence="2">
    <location>
        <position position="1"/>
    </location>
</feature>
<proteinExistence type="predicted"/>
<protein>
    <recommendedName>
        <fullName evidence="1">DUF4371 domain-containing protein</fullName>
    </recommendedName>
</protein>
<evidence type="ECO:0000313" key="2">
    <source>
        <dbReference type="EMBL" id="KAK6317719.1"/>
    </source>
</evidence>
<keyword evidence="3" id="KW-1185">Reference proteome</keyword>
<evidence type="ECO:0000259" key="1">
    <source>
        <dbReference type="Pfam" id="PF14291"/>
    </source>
</evidence>
<name>A0AAN8QVT1_9TELE</name>
<dbReference type="Pfam" id="PF14291">
    <property type="entry name" value="DUF4371"/>
    <property type="match status" value="1"/>
</dbReference>
<sequence>RELLEYSVEKDSAVCYACRKFKSVSSDTTFSIKGFNDWKHAIGTGKGLNKHAASKEHLACEAMWRDSEKRRETGKEISTLLNSEQLARNRYYMSAVIDMLEFLVVNQLPLRGDNAGFASVLDDNSSMGLFLSLFEYTMRKDPEMTRITKTIPQNAHYTSPQIQNEIIEMLSKLVTEEIVRQVGDSWYSIKVDGTRDPLGQENISVVVRFVDKNYGLCERLLVMATSEKGDAEALTGVIFDELTSARLGTDKILSQVYDGASLMSGRHGGVQKLLQNKLDRNIPYIHCFNHQLHLVVIHAMSSEAAVDDFFWSMQHAVQLHQEANRGYSVQRRYPETSLGPEMDWPLGNGQSCGEEFSRHIHITDRGGKHTRPWSGGARRGYAAASCRYAAQFSFHCAPCYETVVTFRAA</sequence>
<accession>A0AAN8QVT1</accession>
<dbReference type="InterPro" id="IPR025398">
    <property type="entry name" value="DUF4371"/>
</dbReference>
<dbReference type="EMBL" id="JAGTTL010000009">
    <property type="protein sequence ID" value="KAK6317719.1"/>
    <property type="molecule type" value="Genomic_DNA"/>
</dbReference>
<dbReference type="AlphaFoldDB" id="A0AAN8QVT1"/>